<evidence type="ECO:0000313" key="1">
    <source>
        <dbReference type="EMBL" id="GFY23366.1"/>
    </source>
</evidence>
<dbReference type="EMBL" id="BMAU01021363">
    <property type="protein sequence ID" value="GFY23366.1"/>
    <property type="molecule type" value="Genomic_DNA"/>
</dbReference>
<comment type="caution">
    <text evidence="1">The sequence shown here is derived from an EMBL/GenBank/DDBJ whole genome shotgun (WGS) entry which is preliminary data.</text>
</comment>
<protein>
    <submittedName>
        <fullName evidence="1">Uncharacterized protein</fullName>
    </submittedName>
</protein>
<name>A0A8X6VVV3_TRICX</name>
<reference evidence="1" key="1">
    <citation type="submission" date="2020-08" db="EMBL/GenBank/DDBJ databases">
        <title>Multicomponent nature underlies the extraordinary mechanical properties of spider dragline silk.</title>
        <authorList>
            <person name="Kono N."/>
            <person name="Nakamura H."/>
            <person name="Mori M."/>
            <person name="Yoshida Y."/>
            <person name="Ohtoshi R."/>
            <person name="Malay A.D."/>
            <person name="Moran D.A.P."/>
            <person name="Tomita M."/>
            <person name="Numata K."/>
            <person name="Arakawa K."/>
        </authorList>
    </citation>
    <scope>NUCLEOTIDE SEQUENCE</scope>
</reference>
<sequence>MIPLEQFGPVEQSSDFASHLYILAFQSVHFVDKFLMTTIVASTFAQLCLYVAGDDLLLGMTIRLHAFRSSSYSVSCKVIENVVMASFFPLRNHKCENENR</sequence>
<gene>
    <name evidence="1" type="ORF">TNCV_3940621</name>
</gene>
<organism evidence="1 2">
    <name type="scientific">Trichonephila clavipes</name>
    <name type="common">Golden silk orbweaver</name>
    <name type="synonym">Nephila clavipes</name>
    <dbReference type="NCBI Taxonomy" id="2585209"/>
    <lineage>
        <taxon>Eukaryota</taxon>
        <taxon>Metazoa</taxon>
        <taxon>Ecdysozoa</taxon>
        <taxon>Arthropoda</taxon>
        <taxon>Chelicerata</taxon>
        <taxon>Arachnida</taxon>
        <taxon>Araneae</taxon>
        <taxon>Araneomorphae</taxon>
        <taxon>Entelegynae</taxon>
        <taxon>Araneoidea</taxon>
        <taxon>Nephilidae</taxon>
        <taxon>Trichonephila</taxon>
    </lineage>
</organism>
<proteinExistence type="predicted"/>
<accession>A0A8X6VVV3</accession>
<evidence type="ECO:0000313" key="2">
    <source>
        <dbReference type="Proteomes" id="UP000887159"/>
    </source>
</evidence>
<keyword evidence="2" id="KW-1185">Reference proteome</keyword>
<dbReference type="Proteomes" id="UP000887159">
    <property type="component" value="Unassembled WGS sequence"/>
</dbReference>
<dbReference type="AlphaFoldDB" id="A0A8X6VVV3"/>